<dbReference type="PROSITE" id="PS00109">
    <property type="entry name" value="PROTEIN_KINASE_TYR"/>
    <property type="match status" value="1"/>
</dbReference>
<keyword evidence="10 12" id="KW-0067">ATP-binding</keyword>
<dbReference type="InterPro" id="IPR003599">
    <property type="entry name" value="Ig_sub"/>
</dbReference>
<feature type="transmembrane region" description="Helical" evidence="14">
    <location>
        <begin position="703"/>
        <end position="729"/>
    </location>
</feature>
<dbReference type="InterPro" id="IPR001245">
    <property type="entry name" value="Ser-Thr/Tyr_kinase_cat_dom"/>
</dbReference>
<feature type="domain" description="Ig-like" evidence="17">
    <location>
        <begin position="523"/>
        <end position="589"/>
    </location>
</feature>
<evidence type="ECO:0000256" key="3">
    <source>
        <dbReference type="ARBA" id="ARBA00022989"/>
    </source>
</evidence>
<protein>
    <submittedName>
        <fullName evidence="18">Inactive tyrosine-protein kinase 7-like</fullName>
    </submittedName>
</protein>
<comment type="subcellular location">
    <subcellularLocation>
        <location evidence="1">Membrane</location>
        <topology evidence="1">Single-pass membrane protein</topology>
    </subcellularLocation>
</comment>
<dbReference type="Gene3D" id="2.60.40.10">
    <property type="entry name" value="Immunoglobulins"/>
    <property type="match status" value="7"/>
</dbReference>
<dbReference type="PROSITE" id="PS50835">
    <property type="entry name" value="IG_LIKE"/>
    <property type="match status" value="7"/>
</dbReference>
<dbReference type="CDD" id="cd00096">
    <property type="entry name" value="Ig"/>
    <property type="match status" value="1"/>
</dbReference>
<keyword evidence="11" id="KW-0479">Metal-binding</keyword>
<name>A0AA36AUR1_OCTVU</name>
<keyword evidence="8" id="KW-0393">Immunoglobulin domain</keyword>
<dbReference type="Pfam" id="PF07679">
    <property type="entry name" value="I-set"/>
    <property type="match status" value="3"/>
</dbReference>
<dbReference type="GO" id="GO:0005524">
    <property type="term" value="F:ATP binding"/>
    <property type="evidence" value="ECO:0007669"/>
    <property type="project" value="UniProtKB-UniRule"/>
</dbReference>
<evidence type="ECO:0000256" key="12">
    <source>
        <dbReference type="PROSITE-ProRule" id="PRU10141"/>
    </source>
</evidence>
<dbReference type="PANTHER" id="PTHR45080:SF21">
    <property type="entry name" value="INACTIVE TYROSINE-PROTEIN KINASE 7"/>
    <property type="match status" value="1"/>
</dbReference>
<keyword evidence="6" id="KW-0675">Receptor</keyword>
<organism evidence="18 19">
    <name type="scientific">Octopus vulgaris</name>
    <name type="common">Common octopus</name>
    <dbReference type="NCBI Taxonomy" id="6645"/>
    <lineage>
        <taxon>Eukaryota</taxon>
        <taxon>Metazoa</taxon>
        <taxon>Spiralia</taxon>
        <taxon>Lophotrochozoa</taxon>
        <taxon>Mollusca</taxon>
        <taxon>Cephalopoda</taxon>
        <taxon>Coleoidea</taxon>
        <taxon>Octopodiformes</taxon>
        <taxon>Octopoda</taxon>
        <taxon>Incirrata</taxon>
        <taxon>Octopodidae</taxon>
        <taxon>Octopus</taxon>
    </lineage>
</organism>
<evidence type="ECO:0000256" key="5">
    <source>
        <dbReference type="ARBA" id="ARBA00023157"/>
    </source>
</evidence>
<keyword evidence="10 12" id="KW-0547">Nucleotide-binding</keyword>
<dbReference type="SUPFAM" id="SSF56112">
    <property type="entry name" value="Protein kinase-like (PK-like)"/>
    <property type="match status" value="1"/>
</dbReference>
<dbReference type="InterPro" id="IPR036179">
    <property type="entry name" value="Ig-like_dom_sf"/>
</dbReference>
<evidence type="ECO:0000259" key="16">
    <source>
        <dbReference type="PROSITE" id="PS50011"/>
    </source>
</evidence>
<dbReference type="PANTHER" id="PTHR45080">
    <property type="entry name" value="CONTACTIN 5"/>
    <property type="match status" value="1"/>
</dbReference>
<gene>
    <name evidence="18" type="ORF">OCTVUL_1B014238</name>
</gene>
<dbReference type="GO" id="GO:0043025">
    <property type="term" value="C:neuronal cell body"/>
    <property type="evidence" value="ECO:0007669"/>
    <property type="project" value="TreeGrafter"/>
</dbReference>
<evidence type="ECO:0000259" key="17">
    <source>
        <dbReference type="PROSITE" id="PS50835"/>
    </source>
</evidence>
<dbReference type="InterPro" id="IPR007110">
    <property type="entry name" value="Ig-like_dom"/>
</dbReference>
<evidence type="ECO:0000256" key="14">
    <source>
        <dbReference type="SAM" id="Phobius"/>
    </source>
</evidence>
<dbReference type="GO" id="GO:0050808">
    <property type="term" value="P:synapse organization"/>
    <property type="evidence" value="ECO:0007669"/>
    <property type="project" value="TreeGrafter"/>
</dbReference>
<dbReference type="FunFam" id="2.60.40.10:FF:000107">
    <property type="entry name" value="Myosin, light chain kinase a"/>
    <property type="match status" value="1"/>
</dbReference>
<keyword evidence="11" id="KW-0460">Magnesium</keyword>
<feature type="compositionally biased region" description="Low complexity" evidence="13">
    <location>
        <begin position="782"/>
        <end position="795"/>
    </location>
</feature>
<dbReference type="EMBL" id="OX597818">
    <property type="protein sequence ID" value="CAI9722656.1"/>
    <property type="molecule type" value="Genomic_DNA"/>
</dbReference>
<dbReference type="GO" id="GO:0005886">
    <property type="term" value="C:plasma membrane"/>
    <property type="evidence" value="ECO:0007669"/>
    <property type="project" value="TreeGrafter"/>
</dbReference>
<evidence type="ECO:0000256" key="9">
    <source>
        <dbReference type="PIRSR" id="PIRSR000615-1"/>
    </source>
</evidence>
<keyword evidence="3 14" id="KW-1133">Transmembrane helix</keyword>
<accession>A0AA36AUR1</accession>
<dbReference type="InterPro" id="IPR013098">
    <property type="entry name" value="Ig_I-set"/>
</dbReference>
<evidence type="ECO:0000256" key="6">
    <source>
        <dbReference type="ARBA" id="ARBA00023170"/>
    </source>
</evidence>
<dbReference type="SMART" id="SM00409">
    <property type="entry name" value="IG"/>
    <property type="match status" value="7"/>
</dbReference>
<feature type="chain" id="PRO_5041371526" evidence="15">
    <location>
        <begin position="21"/>
        <end position="1093"/>
    </location>
</feature>
<feature type="domain" description="Ig-like" evidence="17">
    <location>
        <begin position="342"/>
        <end position="404"/>
    </location>
</feature>
<keyword evidence="2 14" id="KW-0812">Transmembrane</keyword>
<feature type="domain" description="Ig-like" evidence="17">
    <location>
        <begin position="120"/>
        <end position="210"/>
    </location>
</feature>
<dbReference type="PRINTS" id="PR00109">
    <property type="entry name" value="TYRKINASE"/>
</dbReference>
<dbReference type="GO" id="GO:0004672">
    <property type="term" value="F:protein kinase activity"/>
    <property type="evidence" value="ECO:0007669"/>
    <property type="project" value="InterPro"/>
</dbReference>
<keyword evidence="5" id="KW-1015">Disulfide bond</keyword>
<dbReference type="AlphaFoldDB" id="A0AA36AUR1"/>
<dbReference type="InterPro" id="IPR017441">
    <property type="entry name" value="Protein_kinase_ATP_BS"/>
</dbReference>
<feature type="signal peptide" evidence="15">
    <location>
        <begin position="1"/>
        <end position="20"/>
    </location>
</feature>
<feature type="binding site" evidence="10">
    <location>
        <position position="957"/>
    </location>
    <ligand>
        <name>ATP</name>
        <dbReference type="ChEBI" id="CHEBI:30616"/>
    </ligand>
</feature>
<keyword evidence="15" id="KW-0732">Signal</keyword>
<dbReference type="InterPro" id="IPR050958">
    <property type="entry name" value="Cell_Adh-Cytoskel_Orgn"/>
</dbReference>
<keyword evidence="7" id="KW-0325">Glycoprotein</keyword>
<evidence type="ECO:0000256" key="7">
    <source>
        <dbReference type="ARBA" id="ARBA00023180"/>
    </source>
</evidence>
<feature type="region of interest" description="Disordered" evidence="13">
    <location>
        <begin position="759"/>
        <end position="806"/>
    </location>
</feature>
<dbReference type="GO" id="GO:0007156">
    <property type="term" value="P:homophilic cell adhesion via plasma membrane adhesion molecules"/>
    <property type="evidence" value="ECO:0007669"/>
    <property type="project" value="TreeGrafter"/>
</dbReference>
<proteinExistence type="predicted"/>
<evidence type="ECO:0000256" key="15">
    <source>
        <dbReference type="SAM" id="SignalP"/>
    </source>
</evidence>
<dbReference type="GO" id="GO:0030424">
    <property type="term" value="C:axon"/>
    <property type="evidence" value="ECO:0007669"/>
    <property type="project" value="TreeGrafter"/>
</dbReference>
<evidence type="ECO:0000256" key="13">
    <source>
        <dbReference type="SAM" id="MobiDB-lite"/>
    </source>
</evidence>
<evidence type="ECO:0000313" key="19">
    <source>
        <dbReference type="Proteomes" id="UP001162480"/>
    </source>
</evidence>
<dbReference type="FunFam" id="1.10.510.10:FF:000200">
    <property type="entry name" value="inactive tyrosine-protein kinase 7"/>
    <property type="match status" value="1"/>
</dbReference>
<evidence type="ECO:0000256" key="2">
    <source>
        <dbReference type="ARBA" id="ARBA00022692"/>
    </source>
</evidence>
<evidence type="ECO:0000256" key="10">
    <source>
        <dbReference type="PIRSR" id="PIRSR000615-2"/>
    </source>
</evidence>
<keyword evidence="4 14" id="KW-0472">Membrane</keyword>
<feature type="domain" description="Protein kinase" evidence="16">
    <location>
        <begin position="817"/>
        <end position="1084"/>
    </location>
</feature>
<dbReference type="Pfam" id="PF07714">
    <property type="entry name" value="PK_Tyr_Ser-Thr"/>
    <property type="match status" value="1"/>
</dbReference>
<dbReference type="Pfam" id="PF13927">
    <property type="entry name" value="Ig_3"/>
    <property type="match status" value="4"/>
</dbReference>
<evidence type="ECO:0000256" key="11">
    <source>
        <dbReference type="PIRSR" id="PIRSR000615-3"/>
    </source>
</evidence>
<dbReference type="InterPro" id="IPR008266">
    <property type="entry name" value="Tyr_kinase_AS"/>
</dbReference>
<feature type="binding site" evidence="12">
    <location>
        <position position="851"/>
    </location>
    <ligand>
        <name>ATP</name>
        <dbReference type="ChEBI" id="CHEBI:30616"/>
    </ligand>
</feature>
<dbReference type="Gene3D" id="3.30.200.20">
    <property type="entry name" value="Phosphorylase Kinase, domain 1"/>
    <property type="match status" value="1"/>
</dbReference>
<dbReference type="InterPro" id="IPR000719">
    <property type="entry name" value="Prot_kinase_dom"/>
</dbReference>
<feature type="domain" description="Ig-like" evidence="17">
    <location>
        <begin position="219"/>
        <end position="288"/>
    </location>
</feature>
<evidence type="ECO:0000256" key="1">
    <source>
        <dbReference type="ARBA" id="ARBA00004167"/>
    </source>
</evidence>
<sequence>MDSNSIICCGCLLLIVSVFGEDSFYFSTMPKSQDVVEGSDLTIKCDVSDRQHIVFQWMFRSKILSNTSRRFQDNSNLRILRVSQEDDNGPFTCIATNVTTGFSLQSSNARLNIQWINETANVILKRPARNQITAGSDVILRCVIQGNPVPSILWYRNKFRIFNTDKNERIKIMEDESRLKLSQVTASENGVYSCRAENIAGARDSKKKFLLNVEEPGVPHLAEEKFLDYVLVQRNQPARLDCLIVGAARIEWFSNYEKIINSSRYYVFSNGSLFFPSVQAEDKGIYRCEGISAHHPKQVFTAELEMAYLGDFTPDLFEPRLITDFPMVIPVHSKFEVKVFPATGKPKPSYRWLNRNNMPIGEMGMIRVEDSTLVFEDPEEIDTGNYTCIMSNSAGEKKQNIWIMISVPPIITKVPQPRTVSEDMSVSFSCKVIATPYPVTTIFWTRNDVPIDPTTPGFRVNKKVGTLYIASAQAEDSGSYACVANTTGQPLVVSSRAYLTVKKKLRFSPAPEDHRLELSFESTIECKAEAETRPAITWLKDGREQFPTHVSQDKGVLYFHGVRKSDAGYYTCIAVSERQGIINATITVEVVEKPKFQVLPRNTTAYEGRRVMLHCVAIGDPKPSVWWDKNGEANTWDLARFEMLGNGTLLISKVFMEDKGRYGCTANNTAGLQRYEAYLDVASAAEYEKTIKQEDSFNMMKTVIIAVCSAGAYLALVIGLTAFCSYRLLMQRRNRKAFSPNAKGDNGDMAREQHELLVNDRDRESGRESGTHFKSDSDNRSHASGMSSSHLSHSSHSYHSRSRRDSYDRYHYPRQNLRTLYVLGKGLYGDVFLAQARNIRESESESLVVVKSLLNKDEQLFFEFKHEMDMFSRLEHPNITKLLGVCREAEPNFMITEYCDWGDLKQFLLATRNDNGKRIARAPPLTIPQKLNLCRQVSMGMEHLASNRFIHKDLASRNVLLTNRLDVKISLLSLCRDVYAQEYYPHFQCLIPLRWMPPEAVLDDEFSTKSDVWSFGVFMWEVFHLGELPHKSKTNEELLKCIKVDDISLDICDQCLPGIAELIRKCTQLNAKDRPQFNEISTALGELNTENNV</sequence>
<dbReference type="Proteomes" id="UP001162480">
    <property type="component" value="Chromosome 5"/>
</dbReference>
<dbReference type="PROSITE" id="PS00107">
    <property type="entry name" value="PROTEIN_KINASE_ATP"/>
    <property type="match status" value="1"/>
</dbReference>
<evidence type="ECO:0000313" key="18">
    <source>
        <dbReference type="EMBL" id="CAI9722656.1"/>
    </source>
</evidence>
<dbReference type="SUPFAM" id="SSF48726">
    <property type="entry name" value="Immunoglobulin"/>
    <property type="match status" value="7"/>
</dbReference>
<evidence type="ECO:0000256" key="4">
    <source>
        <dbReference type="ARBA" id="ARBA00023136"/>
    </source>
</evidence>
<dbReference type="FunFam" id="2.60.40.10:FF:000032">
    <property type="entry name" value="palladin isoform X1"/>
    <property type="match status" value="1"/>
</dbReference>
<keyword evidence="19" id="KW-1185">Reference proteome</keyword>
<dbReference type="PIRSF" id="PIRSF000615">
    <property type="entry name" value="TyrPK_CSF1-R"/>
    <property type="match status" value="1"/>
</dbReference>
<dbReference type="InterPro" id="IPR003598">
    <property type="entry name" value="Ig_sub2"/>
</dbReference>
<dbReference type="GO" id="GO:0008046">
    <property type="term" value="F:axon guidance receptor activity"/>
    <property type="evidence" value="ECO:0007669"/>
    <property type="project" value="TreeGrafter"/>
</dbReference>
<dbReference type="SMART" id="SM00408">
    <property type="entry name" value="IGc2"/>
    <property type="match status" value="7"/>
</dbReference>
<dbReference type="Gene3D" id="1.10.510.10">
    <property type="entry name" value="Transferase(Phosphotransferase) domain 1"/>
    <property type="match status" value="1"/>
</dbReference>
<dbReference type="InterPro" id="IPR013783">
    <property type="entry name" value="Ig-like_fold"/>
</dbReference>
<evidence type="ECO:0000256" key="8">
    <source>
        <dbReference type="ARBA" id="ARBA00023319"/>
    </source>
</evidence>
<feature type="domain" description="Ig-like" evidence="17">
    <location>
        <begin position="594"/>
        <end position="680"/>
    </location>
</feature>
<dbReference type="InterPro" id="IPR011009">
    <property type="entry name" value="Kinase-like_dom_sf"/>
</dbReference>
<dbReference type="GO" id="GO:0046872">
    <property type="term" value="F:metal ion binding"/>
    <property type="evidence" value="ECO:0007669"/>
    <property type="project" value="UniProtKB-KW"/>
</dbReference>
<feature type="compositionally biased region" description="Basic and acidic residues" evidence="13">
    <location>
        <begin position="759"/>
        <end position="781"/>
    </location>
</feature>
<feature type="active site" description="Proton acceptor" evidence="9">
    <location>
        <position position="953"/>
    </location>
</feature>
<feature type="binding site" evidence="11">
    <location>
        <position position="958"/>
    </location>
    <ligand>
        <name>Mg(2+)</name>
        <dbReference type="ChEBI" id="CHEBI:18420"/>
    </ligand>
</feature>
<feature type="domain" description="Ig-like" evidence="17">
    <location>
        <begin position="24"/>
        <end position="112"/>
    </location>
</feature>
<reference evidence="18" key="1">
    <citation type="submission" date="2023-08" db="EMBL/GenBank/DDBJ databases">
        <authorList>
            <person name="Alioto T."/>
            <person name="Alioto T."/>
            <person name="Gomez Garrido J."/>
        </authorList>
    </citation>
    <scope>NUCLEOTIDE SEQUENCE</scope>
</reference>
<dbReference type="PROSITE" id="PS50011">
    <property type="entry name" value="PROTEIN_KINASE_DOM"/>
    <property type="match status" value="1"/>
</dbReference>
<feature type="domain" description="Ig-like" evidence="17">
    <location>
        <begin position="409"/>
        <end position="494"/>
    </location>
</feature>